<dbReference type="NCBIfam" id="TIGR01391">
    <property type="entry name" value="dnaG"/>
    <property type="match status" value="1"/>
</dbReference>
<evidence type="ECO:0000256" key="9">
    <source>
        <dbReference type="ARBA" id="ARBA00022842"/>
    </source>
</evidence>
<dbReference type="InterPro" id="IPR034151">
    <property type="entry name" value="TOPRIM_DnaG_bac"/>
</dbReference>
<dbReference type="EMBL" id="JACTVA010000004">
    <property type="protein sequence ID" value="MBC9206040.1"/>
    <property type="molecule type" value="Genomic_DNA"/>
</dbReference>
<keyword evidence="6" id="KW-0479">Metal-binding</keyword>
<keyword evidence="11 12" id="KW-0804">Transcription</keyword>
<accession>A0ABR7RHL7</accession>
<name>A0ABR7RHL7_9PROT</name>
<evidence type="ECO:0000256" key="12">
    <source>
        <dbReference type="HAMAP-Rule" id="MF_00974"/>
    </source>
</evidence>
<keyword evidence="8" id="KW-0862">Zinc</keyword>
<gene>
    <name evidence="12" type="primary">dnaG</name>
    <name evidence="15" type="ORF">IBL26_04270</name>
</gene>
<dbReference type="InterPro" id="IPR036977">
    <property type="entry name" value="DNA_primase_Znf_CHC2"/>
</dbReference>
<dbReference type="CDD" id="cd03364">
    <property type="entry name" value="TOPRIM_DnaG_primases"/>
    <property type="match status" value="1"/>
</dbReference>
<proteinExistence type="inferred from homology"/>
<dbReference type="PANTHER" id="PTHR30313:SF2">
    <property type="entry name" value="DNA PRIMASE"/>
    <property type="match status" value="1"/>
</dbReference>
<dbReference type="InterPro" id="IPR050219">
    <property type="entry name" value="DnaG_primase"/>
</dbReference>
<dbReference type="SUPFAM" id="SSF57783">
    <property type="entry name" value="Zinc beta-ribbon"/>
    <property type="match status" value="1"/>
</dbReference>
<dbReference type="InterPro" id="IPR006295">
    <property type="entry name" value="DNA_primase_DnaG"/>
</dbReference>
<evidence type="ECO:0000256" key="2">
    <source>
        <dbReference type="ARBA" id="ARBA00022515"/>
    </source>
</evidence>
<comment type="subunit">
    <text evidence="12">Monomer. Interacts with DnaB.</text>
</comment>
<keyword evidence="7" id="KW-0863">Zinc-finger</keyword>
<dbReference type="SMART" id="SM00400">
    <property type="entry name" value="ZnF_CHCC"/>
    <property type="match status" value="1"/>
</dbReference>
<evidence type="ECO:0000256" key="3">
    <source>
        <dbReference type="ARBA" id="ARBA00022679"/>
    </source>
</evidence>
<evidence type="ECO:0000256" key="1">
    <source>
        <dbReference type="ARBA" id="ARBA00022478"/>
    </source>
</evidence>
<comment type="similarity">
    <text evidence="12">Belongs to the DnaG primase family.</text>
</comment>
<keyword evidence="10 12" id="KW-0238">DNA-binding</keyword>
<dbReference type="Gene3D" id="3.90.580.10">
    <property type="entry name" value="Zinc finger, CHC2-type domain"/>
    <property type="match status" value="1"/>
</dbReference>
<organism evidence="15 16">
    <name type="scientific">Teichococcus aerophilus</name>
    <dbReference type="NCBI Taxonomy" id="1224513"/>
    <lineage>
        <taxon>Bacteria</taxon>
        <taxon>Pseudomonadati</taxon>
        <taxon>Pseudomonadota</taxon>
        <taxon>Alphaproteobacteria</taxon>
        <taxon>Acetobacterales</taxon>
        <taxon>Roseomonadaceae</taxon>
        <taxon>Roseomonas</taxon>
    </lineage>
</organism>
<dbReference type="Gene3D" id="3.90.980.10">
    <property type="entry name" value="DNA primase, catalytic core, N-terminal domain"/>
    <property type="match status" value="1"/>
</dbReference>
<dbReference type="Proteomes" id="UP000626026">
    <property type="component" value="Unassembled WGS sequence"/>
</dbReference>
<feature type="domain" description="Toprim" evidence="14">
    <location>
        <begin position="254"/>
        <end position="336"/>
    </location>
</feature>
<evidence type="ECO:0000256" key="7">
    <source>
        <dbReference type="ARBA" id="ARBA00022771"/>
    </source>
</evidence>
<evidence type="ECO:0000256" key="4">
    <source>
        <dbReference type="ARBA" id="ARBA00022695"/>
    </source>
</evidence>
<keyword evidence="4 12" id="KW-0548">Nucleotidyltransferase</keyword>
<comment type="caution">
    <text evidence="15">The sequence shown here is derived from an EMBL/GenBank/DDBJ whole genome shotgun (WGS) entry which is preliminary data.</text>
</comment>
<comment type="function">
    <text evidence="12">RNA polymerase that catalyzes the synthesis of short RNA molecules used as primers for DNA polymerase during DNA replication.</text>
</comment>
<dbReference type="Pfam" id="PF01807">
    <property type="entry name" value="Zn_ribbon_DnaG"/>
    <property type="match status" value="1"/>
</dbReference>
<evidence type="ECO:0000313" key="16">
    <source>
        <dbReference type="Proteomes" id="UP000626026"/>
    </source>
</evidence>
<keyword evidence="2 12" id="KW-0639">Primosome</keyword>
<evidence type="ECO:0000256" key="11">
    <source>
        <dbReference type="ARBA" id="ARBA00023163"/>
    </source>
</evidence>
<dbReference type="SUPFAM" id="SSF56731">
    <property type="entry name" value="DNA primase core"/>
    <property type="match status" value="1"/>
</dbReference>
<dbReference type="InterPro" id="IPR002694">
    <property type="entry name" value="Znf_CHC2"/>
</dbReference>
<dbReference type="RefSeq" id="WP_187783206.1">
    <property type="nucleotide sequence ID" value="NZ_JACTVA010000004.1"/>
</dbReference>
<evidence type="ECO:0000256" key="6">
    <source>
        <dbReference type="ARBA" id="ARBA00022723"/>
    </source>
</evidence>
<dbReference type="EC" id="2.7.7.101" evidence="12"/>
<dbReference type="PANTHER" id="PTHR30313">
    <property type="entry name" value="DNA PRIMASE"/>
    <property type="match status" value="1"/>
</dbReference>
<dbReference type="InterPro" id="IPR006171">
    <property type="entry name" value="TOPRIM_dom"/>
</dbReference>
<keyword evidence="3 12" id="KW-0808">Transferase</keyword>
<dbReference type="Gene3D" id="3.40.1360.10">
    <property type="match status" value="1"/>
</dbReference>
<dbReference type="SMART" id="SM00493">
    <property type="entry name" value="TOPRIM"/>
    <property type="match status" value="1"/>
</dbReference>
<evidence type="ECO:0000313" key="15">
    <source>
        <dbReference type="EMBL" id="MBC9206040.1"/>
    </source>
</evidence>
<evidence type="ECO:0000256" key="10">
    <source>
        <dbReference type="ARBA" id="ARBA00023125"/>
    </source>
</evidence>
<protein>
    <recommendedName>
        <fullName evidence="12">DNA primase</fullName>
        <ecNumber evidence="12">2.7.7.101</ecNumber>
    </recommendedName>
</protein>
<keyword evidence="16" id="KW-1185">Reference proteome</keyword>
<evidence type="ECO:0000259" key="14">
    <source>
        <dbReference type="PROSITE" id="PS50880"/>
    </source>
</evidence>
<dbReference type="InterPro" id="IPR013264">
    <property type="entry name" value="DNAG_N"/>
</dbReference>
<evidence type="ECO:0000256" key="5">
    <source>
        <dbReference type="ARBA" id="ARBA00022705"/>
    </source>
</evidence>
<comment type="caution">
    <text evidence="12">Lacks conserved residue(s) required for the propagation of feature annotation.</text>
</comment>
<dbReference type="HAMAP" id="MF_00974">
    <property type="entry name" value="DNA_primase_DnaG"/>
    <property type="match status" value="1"/>
</dbReference>
<dbReference type="InterPro" id="IPR030846">
    <property type="entry name" value="DnaG_bac"/>
</dbReference>
<dbReference type="InterPro" id="IPR037068">
    <property type="entry name" value="DNA_primase_core_N_sf"/>
</dbReference>
<comment type="catalytic activity">
    <reaction evidence="12">
        <text>ssDNA + n NTP = ssDNA/pppN(pN)n-1 hybrid + (n-1) diphosphate.</text>
        <dbReference type="EC" id="2.7.7.101"/>
    </reaction>
</comment>
<feature type="region of interest" description="Disordered" evidence="13">
    <location>
        <begin position="421"/>
        <end position="452"/>
    </location>
</feature>
<keyword evidence="5 12" id="KW-0235">DNA replication</keyword>
<reference evidence="15 16" key="1">
    <citation type="journal article" date="2013" name="Int. J. Syst. Evol. Microbiol.">
        <title>Roseomonas aerophila sp. nov., isolated from air.</title>
        <authorList>
            <person name="Kim S.J."/>
            <person name="Weon H.Y."/>
            <person name="Ahn J.H."/>
            <person name="Hong S.B."/>
            <person name="Seok S.J."/>
            <person name="Whang K.S."/>
            <person name="Kwon S.W."/>
        </authorList>
    </citation>
    <scope>NUCLEOTIDE SEQUENCE [LARGE SCALE GENOMIC DNA]</scope>
    <source>
        <strain evidence="15 16">NBRC 108923</strain>
    </source>
</reference>
<keyword evidence="9" id="KW-0460">Magnesium</keyword>
<evidence type="ECO:0000256" key="8">
    <source>
        <dbReference type="ARBA" id="ARBA00022833"/>
    </source>
</evidence>
<keyword evidence="1 12" id="KW-0240">DNA-directed RNA polymerase</keyword>
<dbReference type="PROSITE" id="PS50880">
    <property type="entry name" value="TOPRIM"/>
    <property type="match status" value="1"/>
</dbReference>
<evidence type="ECO:0000256" key="13">
    <source>
        <dbReference type="SAM" id="MobiDB-lite"/>
    </source>
</evidence>
<dbReference type="Pfam" id="PF08275">
    <property type="entry name" value="DNAG_N"/>
    <property type="match status" value="1"/>
</dbReference>
<dbReference type="Pfam" id="PF13662">
    <property type="entry name" value="Toprim_4"/>
    <property type="match status" value="1"/>
</dbReference>
<sequence>MALPPNFLDELRLRTPLPALIGRKTKVTRSGRQWRACCPFHGEKTPSFYIYDDHYHCFGCGAHGDAIAFVMQSDGASFPEAVERLAGEAGLEVPKATPQQAKREAKSRDLHAVLEAAAEAFQRRLRLPEGRAGLDYLLRRGLSEATIQKFGLGWSGGGRGALAADLKPLGIELRQLVDAGLMRAGEGSEPPVDLFFNRVMFPIRDRRGKLVSFGGRILGDGQPKYVNGPETDLFSKRRNLYGIDLAREAAFRGQKVVVAEGYMDVIALHQAGFGAAVAPLGTALTEEQLAELWRMVPDPVLCFDGDNAGTRAAAKAAETALPLLSPERTLAFIALPAGEDPDSLTRKNGAGAFQSLLDAAKPLSDVLYDMLAAQSPGATPEARATLRHKLVGAAEVIPDKTLGAEYRRLLLDRFFESGRRAPQPRFAPRGEWKKGGRPGPPALNLPSPGIDRDRTQRERAGCLMAMTISHPWLLPEVEEALGQLDLPPDSPEALLRDGILHWHAGAEQLDPDALRAHLQATRAEELAWATRLPGLPRAAMAEALPKEVAAGWWHFFGLLRGQEALMEDRRQAELDWIASNDEAALTRLVRLTEALSAQQRGDMEDDTNEADTAL</sequence>